<sequence>MFVGHAALAFALAAGGARLFGCSRGRALALGASAGAFATLPDVDILYAPVGVLGSSGGLMGAAEGFWSASTLVHRAVTHSLVVGVVAAFAFWCWSYAGGSTADRARGEHAVSVAVLGGLVAVATLVSGALGGFVMGVFVLAGLVVTEATMRYGGLAPRALTLTALVGLLSHPFGDLLTGEPPAMLYPFDVTLFAHRVAFTADPTLNLLGAFWVEVAALWLAVSVYCWLTRRSVRRAVHGRAALGFAYAGAVLAVPAPTIDSSHAFVFSVLAVGVVGPAPLANRLPAVANRRSTGVGRDDDQRLAAVVTGLAAVTLASVAYAVGYVVT</sequence>
<dbReference type="RefSeq" id="WP_007692590.1">
    <property type="nucleotide sequence ID" value="NZ_AOMB01000022.1"/>
</dbReference>
<keyword evidence="1" id="KW-0472">Membrane</keyword>
<dbReference type="Pfam" id="PF04307">
    <property type="entry name" value="YdjM"/>
    <property type="match status" value="1"/>
</dbReference>
<keyword evidence="1" id="KW-1133">Transmembrane helix</keyword>
<accession>M0M3W3</accession>
<gene>
    <name evidence="2" type="ORF">C447_07808</name>
</gene>
<feature type="transmembrane region" description="Helical" evidence="1">
    <location>
        <begin position="240"/>
        <end position="258"/>
    </location>
</feature>
<dbReference type="EMBL" id="AOMB01000022">
    <property type="protein sequence ID" value="EMA39045.1"/>
    <property type="molecule type" value="Genomic_DNA"/>
</dbReference>
<comment type="caution">
    <text evidence="2">The sequence shown here is derived from an EMBL/GenBank/DDBJ whole genome shotgun (WGS) entry which is preliminary data.</text>
</comment>
<evidence type="ECO:0000313" key="3">
    <source>
        <dbReference type="Proteomes" id="UP000011566"/>
    </source>
</evidence>
<dbReference type="eggNOG" id="arCOG04562">
    <property type="taxonomic scope" value="Archaea"/>
</dbReference>
<feature type="transmembrane region" description="Helical" evidence="1">
    <location>
        <begin position="303"/>
        <end position="326"/>
    </location>
</feature>
<reference evidence="2 3" key="1">
    <citation type="journal article" date="2014" name="PLoS Genet.">
        <title>Phylogenetically driven sequencing of extremely halophilic archaea reveals strategies for static and dynamic osmo-response.</title>
        <authorList>
            <person name="Becker E.A."/>
            <person name="Seitzer P.M."/>
            <person name="Tritt A."/>
            <person name="Larsen D."/>
            <person name="Krusor M."/>
            <person name="Yao A.I."/>
            <person name="Wu D."/>
            <person name="Madern D."/>
            <person name="Eisen J.A."/>
            <person name="Darling A.E."/>
            <person name="Facciotti M.T."/>
        </authorList>
    </citation>
    <scope>NUCLEOTIDE SEQUENCE [LARGE SCALE GENOMIC DNA]</scope>
    <source>
        <strain evidence="2 3">100A6</strain>
    </source>
</reference>
<feature type="transmembrane region" description="Helical" evidence="1">
    <location>
        <begin position="264"/>
        <end position="282"/>
    </location>
</feature>
<feature type="transmembrane region" description="Helical" evidence="1">
    <location>
        <begin position="79"/>
        <end position="98"/>
    </location>
</feature>
<dbReference type="InterPro" id="IPR007404">
    <property type="entry name" value="YdjM-like"/>
</dbReference>
<dbReference type="OrthoDB" id="313450at2157"/>
<protein>
    <recommendedName>
        <fullName evidence="4">Membrane-bound metal-dependent hydrolase</fullName>
    </recommendedName>
</protein>
<evidence type="ECO:0008006" key="4">
    <source>
        <dbReference type="Google" id="ProtNLM"/>
    </source>
</evidence>
<name>M0M3W3_9EURY</name>
<keyword evidence="3" id="KW-1185">Reference proteome</keyword>
<feature type="transmembrane region" description="Helical" evidence="1">
    <location>
        <begin position="155"/>
        <end position="174"/>
    </location>
</feature>
<feature type="transmembrane region" description="Helical" evidence="1">
    <location>
        <begin position="110"/>
        <end position="143"/>
    </location>
</feature>
<organism evidence="2 3">
    <name type="scientific">Halococcus hamelinensis 100A6</name>
    <dbReference type="NCBI Taxonomy" id="1132509"/>
    <lineage>
        <taxon>Archaea</taxon>
        <taxon>Methanobacteriati</taxon>
        <taxon>Methanobacteriota</taxon>
        <taxon>Stenosarchaea group</taxon>
        <taxon>Halobacteria</taxon>
        <taxon>Halobacteriales</taxon>
        <taxon>Halococcaceae</taxon>
        <taxon>Halococcus</taxon>
    </lineage>
</organism>
<feature type="transmembrane region" description="Helical" evidence="1">
    <location>
        <begin position="209"/>
        <end position="228"/>
    </location>
</feature>
<proteinExistence type="predicted"/>
<dbReference type="Proteomes" id="UP000011566">
    <property type="component" value="Unassembled WGS sequence"/>
</dbReference>
<keyword evidence="1" id="KW-0812">Transmembrane</keyword>
<evidence type="ECO:0000313" key="2">
    <source>
        <dbReference type="EMBL" id="EMA39045.1"/>
    </source>
</evidence>
<dbReference type="PATRIC" id="fig|1132509.6.peg.1774"/>
<evidence type="ECO:0000256" key="1">
    <source>
        <dbReference type="SAM" id="Phobius"/>
    </source>
</evidence>
<dbReference type="AlphaFoldDB" id="M0M3W3"/>
<feature type="transmembrane region" description="Helical" evidence="1">
    <location>
        <begin position="47"/>
        <end position="67"/>
    </location>
</feature>